<dbReference type="RefSeq" id="WP_198480344.1">
    <property type="nucleotide sequence ID" value="NZ_CP066022.1"/>
</dbReference>
<evidence type="ECO:0000313" key="3">
    <source>
        <dbReference type="Proteomes" id="UP000595577"/>
    </source>
</evidence>
<evidence type="ECO:0000256" key="1">
    <source>
        <dbReference type="SAM" id="Phobius"/>
    </source>
</evidence>
<protein>
    <submittedName>
        <fullName evidence="2">Uncharacterized protein</fullName>
    </submittedName>
</protein>
<dbReference type="EMBL" id="CP066022">
    <property type="protein sequence ID" value="QQB73520.1"/>
    <property type="molecule type" value="Genomic_DNA"/>
</dbReference>
<name>A0A7T4FN29_9FUSO</name>
<keyword evidence="1" id="KW-0812">Transmembrane</keyword>
<keyword evidence="1" id="KW-1133">Transmembrane helix</keyword>
<sequence>MLKNKSNYEIKFIDEITLKKIIDKDNFFEIGYCEKLEIYMMFVFIFWIAGYYRYYKINEEDYNLYKDNPQLFYKKYENEIKQNNDGYTENFIGSQALRDYDGARNFQNSYPMRDNVENPFQHYVYINGVLFARIVWEIGEFFIPPFQEIIIKDGTSEFPLRKLCKIKTDLLGNPICYYFSIKNKSKNIEDLK</sequence>
<proteinExistence type="predicted"/>
<dbReference type="Proteomes" id="UP000595577">
    <property type="component" value="Chromosome"/>
</dbReference>
<gene>
    <name evidence="2" type="ORF">I6H56_09345</name>
</gene>
<accession>A0A7T4FN29</accession>
<evidence type="ECO:0000313" key="2">
    <source>
        <dbReference type="EMBL" id="QQB73520.1"/>
    </source>
</evidence>
<dbReference type="AlphaFoldDB" id="A0A7T4FN29"/>
<organism evidence="2 3">
    <name type="scientific">Fusobacterium canifelinum</name>
    <dbReference type="NCBI Taxonomy" id="285729"/>
    <lineage>
        <taxon>Bacteria</taxon>
        <taxon>Fusobacteriati</taxon>
        <taxon>Fusobacteriota</taxon>
        <taxon>Fusobacteriia</taxon>
        <taxon>Fusobacteriales</taxon>
        <taxon>Fusobacteriaceae</taxon>
        <taxon>Fusobacterium</taxon>
    </lineage>
</organism>
<keyword evidence="1" id="KW-0472">Membrane</keyword>
<feature type="transmembrane region" description="Helical" evidence="1">
    <location>
        <begin position="38"/>
        <end position="55"/>
    </location>
</feature>
<reference evidence="2 3" key="1">
    <citation type="submission" date="2020-12" db="EMBL/GenBank/DDBJ databases">
        <title>FDA dAtabase for Regulatory Grade micrObial Sequences (FDA-ARGOS): Supporting development and validation of Infectious Disease Dx tests.</title>
        <authorList>
            <person name="Sproer C."/>
            <person name="Gronow S."/>
            <person name="Severitt S."/>
            <person name="Schroder I."/>
            <person name="Tallon L."/>
            <person name="Sadzewicz L."/>
            <person name="Zhao X."/>
            <person name="Boylan J."/>
            <person name="Ott S."/>
            <person name="Bowen H."/>
            <person name="Vavikolanu K."/>
            <person name="Mehta A."/>
            <person name="Aluvathingal J."/>
            <person name="Nadendla S."/>
            <person name="Lowell S."/>
            <person name="Myers T."/>
            <person name="Yan Y."/>
            <person name="Sichtig H."/>
        </authorList>
    </citation>
    <scope>NUCLEOTIDE SEQUENCE [LARGE SCALE GENOMIC DNA]</scope>
    <source>
        <strain evidence="2 3">FDAARGOS_999</strain>
    </source>
</reference>